<organism evidence="4">
    <name type="scientific">Capitella teleta</name>
    <name type="common">Polychaete worm</name>
    <dbReference type="NCBI Taxonomy" id="283909"/>
    <lineage>
        <taxon>Eukaryota</taxon>
        <taxon>Metazoa</taxon>
        <taxon>Spiralia</taxon>
        <taxon>Lophotrochozoa</taxon>
        <taxon>Annelida</taxon>
        <taxon>Polychaeta</taxon>
        <taxon>Sedentaria</taxon>
        <taxon>Scolecida</taxon>
        <taxon>Capitellidae</taxon>
        <taxon>Capitella</taxon>
    </lineage>
</organism>
<dbReference type="PANTHER" id="PTHR15600">
    <property type="entry name" value="SACSIN"/>
    <property type="match status" value="1"/>
</dbReference>
<reference evidence="5" key="3">
    <citation type="submission" date="2015-06" db="UniProtKB">
        <authorList>
            <consortium name="EnsemblMetazoa"/>
        </authorList>
    </citation>
    <scope>IDENTIFICATION</scope>
</reference>
<evidence type="ECO:0000313" key="5">
    <source>
        <dbReference type="EnsemblMetazoa" id="CapteP195081"/>
    </source>
</evidence>
<dbReference type="NCBIfam" id="NF047352">
    <property type="entry name" value="P_loop_sacsin"/>
    <property type="match status" value="3"/>
</dbReference>
<evidence type="ECO:0000313" key="6">
    <source>
        <dbReference type="Proteomes" id="UP000014760"/>
    </source>
</evidence>
<evidence type="ECO:0000313" key="4">
    <source>
        <dbReference type="EMBL" id="ELT96105.1"/>
    </source>
</evidence>
<dbReference type="SMART" id="SM00748">
    <property type="entry name" value="HEPN"/>
    <property type="match status" value="1"/>
</dbReference>
<dbReference type="EMBL" id="KB308911">
    <property type="protein sequence ID" value="ELT96105.1"/>
    <property type="molecule type" value="Genomic_DNA"/>
</dbReference>
<dbReference type="Pfam" id="PF05168">
    <property type="entry name" value="HEPN"/>
    <property type="match status" value="1"/>
</dbReference>
<dbReference type="Proteomes" id="UP000014760">
    <property type="component" value="Unassembled WGS sequence"/>
</dbReference>
<dbReference type="EMBL" id="AMQN01011515">
    <property type="status" value="NOT_ANNOTATED_CDS"/>
    <property type="molecule type" value="Genomic_DNA"/>
</dbReference>
<dbReference type="Gene3D" id="3.30.565.10">
    <property type="entry name" value="Histidine kinase-like ATPase, C-terminal domain"/>
    <property type="match status" value="1"/>
</dbReference>
<protein>
    <recommendedName>
        <fullName evidence="3">HEPN domain-containing protein</fullName>
    </recommendedName>
</protein>
<dbReference type="SUPFAM" id="SSF55874">
    <property type="entry name" value="ATPase domain of HSP90 chaperone/DNA topoisomerase II/histidine kinase"/>
    <property type="match status" value="3"/>
</dbReference>
<dbReference type="Pfam" id="PF25794">
    <property type="entry name" value="SACS"/>
    <property type="match status" value="3"/>
</dbReference>
<dbReference type="SUPFAM" id="SSF81593">
    <property type="entry name" value="Nucleotidyltransferase substrate binding subunit/domain"/>
    <property type="match status" value="1"/>
</dbReference>
<dbReference type="Gene3D" id="1.10.287.110">
    <property type="entry name" value="DnaJ domain"/>
    <property type="match status" value="1"/>
</dbReference>
<dbReference type="InterPro" id="IPR036869">
    <property type="entry name" value="J_dom_sf"/>
</dbReference>
<keyword evidence="1" id="KW-0175">Coiled coil</keyword>
<gene>
    <name evidence="4" type="ORF">CAPTEDRAFT_195081</name>
</gene>
<dbReference type="EnsemblMetazoa" id="CapteT195081">
    <property type="protein sequence ID" value="CapteP195081"/>
    <property type="gene ID" value="CapteG195081"/>
</dbReference>
<evidence type="ECO:0000256" key="1">
    <source>
        <dbReference type="SAM" id="Coils"/>
    </source>
</evidence>
<dbReference type="InterPro" id="IPR052972">
    <property type="entry name" value="Sacsin_chaperone_reg"/>
</dbReference>
<dbReference type="GO" id="GO:0030544">
    <property type="term" value="F:Hsp70 protein binding"/>
    <property type="evidence" value="ECO:0007669"/>
    <property type="project" value="TreeGrafter"/>
</dbReference>
<dbReference type="OrthoDB" id="5963011at2759"/>
<proteinExistence type="predicted"/>
<dbReference type="InterPro" id="IPR036890">
    <property type="entry name" value="HATPase_C_sf"/>
</dbReference>
<dbReference type="PANTHER" id="PTHR15600:SF42">
    <property type="entry name" value="SACSIN"/>
    <property type="match status" value="1"/>
</dbReference>
<keyword evidence="6" id="KW-1185">Reference proteome</keyword>
<feature type="domain" description="HEPN" evidence="3">
    <location>
        <begin position="4487"/>
        <end position="4600"/>
    </location>
</feature>
<feature type="region of interest" description="Disordered" evidence="2">
    <location>
        <begin position="4205"/>
        <end position="4272"/>
    </location>
</feature>
<sequence length="4612" mass="523645">MDSSPDDQESADAFGQGIILPPLIIQLRKILDQYPDDSQIFKELVQNAEDAGAREVKLLYDRKTYGTMGRYLHHPGMAKYQGPALYAYNDATFNDDDWRGIRMLSQSVKQNDPLKVGYFGMGFKSVFHFTDLPFIVSGDHAGVIEPHQEFFPSSSHGWTLSKDNLLELLPHQFEPFSGIFTCTRDTFKDGYFPGTLFRFPLRTKPSALSDVIYNNDKVQALLDAFQEDAHLLLLFLRHVESVEVHTKDAHTLTPKLLFRVELSEDCREDVRQKRQDFVARATAPRRDGPVMMSYPVTVVCTCVTGRDQIQRSYTWLVTNYFVGGQTSATFRKLQMDPDLHYPPWVGAAMPLSSPEDGQASVRGHIFCALPLPSDQSMDTGLPVEINGYFSLEQNRKHIKWPTSYRTREDMMDKRLLWNQCMLKEALPKAYASLLRAAIQLHRQGSLPALTLDSIYAAFPDLTKVDRKWDSILPTMYSDLFKDPVVFTEANGGNWIHAKEAVFDTLDAGDAAREAILEVLASADVKVAAVPMHVQEAVRVCCMMVLGKMTPQIVSKAYKDVQFSNTVHWEKKLQLLRYFLKLTRYDLLDGLELLPMANGGFSCIYANPRKAEHHVYIACSKEVQELFPGMEDDFVDHELDADLQEMLQQASKRGYTQIKVVDNSVLGDLLREAVPKDWMQGQVVTWAPGSPGQPPHSWLTSLWLYLVNHQSRDLSCVERLPCVPVGKFSPETENIQLLPLVSDKVLMMQQMDGLCLGEGLEDILGEMGIYVIADLPDFIKLHPLVSRKYVYSPSYIGVIQALEQLCEINGDGFATKCLQTLEDEDRRTLRRLFAKVSEYEMSSKHRHILERLPLFETVEGSGGQSSRFVPFVEVSLTAPAEELPVHVSRPLLALRDTHSVNLARVLGVKELTVAELLMEHIFPDIENMTYENEDVEKLMIYVLKQFHSFQSQGEQFKATLRVLPFLPRKDMLLTPDRFYDPDNELLQEMFFDEDNFPSGSYAEPSIVAILGEIGLRGVHDVEPEDLLESACCITDLINNESDQKAVISKADAIMNYLVKHPHILEHDCQGTPLREALKEVVWVRRMDTMPTFYPKCLSWFEGDLFCKPAAMVCRKYAHLVGSVMPTLALDVPESMQTAFQWSSPPDLQFIVRHLKNVISAFDGKEKAAFAETMDSVYTVLSKHDIEDVKAALKVVTEWVWHGEGFACPQNVFFQEAFMDLRPYVYCIPWELRQHHGLFIDLGVMDKCPLPDVLTMIRDRNLQEEVSAEKVKRDLHLSVSILNELKSHITEDMLNEYQDRLWLPVHDVSGTALKMAALLDCTYSDMEWIRQGYDINDFQEGSERQFYLVHPNVPVSTSEALGVPTLMSRMLDAEELDFSFGQADSLTHRLNVLLQEYTDGFAVPKELVQNADDAGATEVKFLYDERQNEDCMTCLIDEGMRECQGPALWAYNNAAFSDEDFENITKLSGATKENQTDKIGRFGLGFNAVYNITDVPSFVSRHNIVIFDPHTTHLGKSIKNKAKPGIKIDMRKHRRKLRRLGNQFKPYNDVFGCDLRPDSRQEDFGGTLFRFPLRTRQQAILSEISQKHYDDHEVRILLKMLAQGAENLLLFTQNVTKISVYHLSPKASSALEMGELFSVEKSPVRYIRDLVPNVPLSPSAADLSPEMKELIRSCSTLKASTACMRELRHGANIQNMQIPDSSLVFDLTTFISTEGEVLLDEGTTHHARSWLVTCVMGHGEVLRMALQEENLLPTAGVAIPLKKIFEGVYEPCPILASDGKHNGTIFTYLPLPVHSGLPVHINAPFAVTASRRHLCEKTEDDKFDLRAIWNHALMTEPVCLAYVRLLMDLSLLTPETTYKCHDLWPHLEFTETACLPVLHTFYELIAQSGGEDPMNVFSDGKKWGSIHDAHFIEAEYAESEIGSVALQTFRQCTSESSDLVVDLPLWSIACFEEAGVSDLIQEQTFSRDKFFEQVLLPNVLEVDQDCRDRLILDALEREDQTILNVIQHQPCIPVTPHGHELKKPSELVHPKSKVASLFYAGDGRFPYNSAHFASTHCLRVLSDLGMASDVLSWEDVLERAESIQRIEYDEAKQRIPALLNYINNKLMQEGDDNDQALEAKEKLLTLTFLPVMFRPPWFPVAWKSDDLGSADFFKPSEVYLPEQSDLVCCVSLVADPSIFPADSDHLKSFLGMKNTEPEVELVLSQLDILTTREVVDALGDPAVYRETRTMCHSIYSFLQDKCHSKRSQRLITERLQDKRFLLWKDRFLSPGMLALEFPYSCAPYLQGLPEDMKNNFDTLLNAVGVREHFQTPDFVLALQHMHDDYPGEVMSKDLLKLALQVVNLLNDSMEENDQTLAQVVEEYGTIYIPDANKVLQSASGLCFNEPEFQWLPTNQQTSYSHPLIPFTISKQLGVNTKRQEVLKKHSRGIPFGQREKLTNRLKRILSSYPCDKEILKEMLQNADDSGATEIQFIKDPRQHGRDRVFEDSWKPLQGPGLCVFNNRPFSESDIEGIQRLGEGSKGSDPNKTGQYGVGFNCVYHLTDAPSFLTRSADIGETLCVFDPHGAFVPGASSEEPGRRYDEVSELRGIFTDVFPCYLEDKFALDEATMFRFPLRNEEMAAKSELSEQVIGLEVIDVLFSKFKAEAFDCLLFLNNVDSLTLCEVDSFTKRLTGTYKVTVQVERGEEEKKRFSEQVKKIAGQVKSGRLSVWDIPVHEVTYSLNIADNQGKWEKWLVSQQIGFSGSYKPPQVLIDAFRHGDLALLPRGGVAALVDSSDLGSTRQKRAFCFLPLPVKTDLPVHINGHFALESEARRNIWMDNDSGPKADWNTLLMQGVIAPCYVSLLHHIPDFLSSVHISSNISMMEMTGENVPNVDLYGDLFPKFNKGLDPWSPLTMAVYQHIHESQIPLLPIARPSNSFCSVSRSSLALDSIDGLKDQAEIEWLPTKGTGGCRPYFDNLDCYIGDTDDLAFTNVSTRRKHATSTPKRLKPSKATLRQVLVSSGFKLIKLPLEVFESFQAAGVEVDCISPAIVVEFYKSYDSSDQLCTIGSLPCDICDTPFTNAATLQILLQYCAQESYYLMSNLAGLPLLLTEDNQLRQFSTADPVFLTPYHDLLPGLNTIFIHHTLVRSVFKEVDMETCDVFKHFDLPSFAALLSNVLSAATYKSGRQHVEWPQDSNALPNPQWIWMLWTFIQQEYERVQVEQPDADENTLFNLLKPLKDWSILPAVVHKKKAAKSQSLNEGSDSEHYLVPLQVASTVIDYSQVSIMSYGARECLRKMKIPELNCRMLDGGQSNPVAKSGAAANSSLAKMLVATLEKPKSVLFALQLACTVLANQNLSLRSEDCYLICKYYSDAAASWANDYDTHVILRKLPLFVTMQGSLSKLGKNEVFTLSNEIPKTDMTPWEANERCMFLVHQAGLEDLYDALNITILSLADGYTQHIFKHFEYLSQEAQEEHLKFIKDSKLPHMPEEERSKLIEGLRSLEFLKDDDGFIRTASEYYDPYHAVFKVMMAQNSGSFPPAPYCEFKWLDFMRTIGLQHNVSVELFVHFAREIACEAETSASDATFNKARTLATNLFKMQNLPNINLLESIVDIKFIPAAKVNATLQKIFPRYACTNGDRAYISFKEGIPENHEVLVWSCSHLLPDWANPFLLTASDVSFSYPDEPELNNLQSYQKRIAEILQVTENPGIDLVIRHIENVCAAPLAKNAQLDELQSFMKVDVMKRVYRHLQSRVENNPSDQTIEQMKVIGEIPCIVIDMGKTFVKPKQVVINLYEEDQIIPYLFKAPTELGEFKTLFTHLGASTNVTADQYAAVLESLFNETAGEKLHPNELRLSFKAVAGLFKILQRKNDEPIQVPLYLPSSLGKLVPSCDLVYNDDPSYQERIQHFHRQFLVHLSECHLKAANFMDLIRLIPHDLRPAMLTQVVQEHLEEKSRERLAVHGLAEKLRYQLNSKAFSHGIMRLLRHEHRKSGHKIKVSVLQTLQQQLKRINVYGADHLVTFLTYEGQKIEGSESESQCFAERRIEEEEAGEDAWTICVNSSIGLTEELLVSVAEVVNRIIGDILSQSVHYIQPILTCAPHSISRVLDKMKIRPDHSMDMHQTTLPPPGSFIPIEDHHLLKEDFEDFEQGEYVGYELDDDETGGRIIIYATVMAKIPLPKGADPQDDHLAKMFRQQYKINVSEDRDTLACVTDLYKFHRVEGFVMRGDRKSTSASTPRYRESFYERSSVFEPQSPKSKKGSSTGDSASDAARVDNGRFPPQEGPLKEEEFDPNAEFDQFTSYQDRYFKGDGEIPEEAEQLPEGEGMEMQQYNGREMPKSEQANGHMDEETSKQSIMMEEISDQLEDAWHLPSGEKKKVIKRLLLKWHPDKNIGEEEMATVITQHIHSELERLELGLPRPEKFEDLTTKYAFDPRNPFAGNENFKKNFYNAYQYFFEQMNRRAKEHKEQRQRYKENLNREYNSERQGDFSFDVPPTFSSSNPQPAQAKRFLRQAQEDLRATDNDYETKEPAFEWVCFKAHQAAEKAFKAAQFSVDAVTSFSHDLVTLAASVEDMELRRLAQRLQGIVGNSSKLYNPDPIDFVVIPHEEYTREMACDAVMCAADILERVKEFLDTRE</sequence>
<name>R7TYR4_CAPTE</name>
<dbReference type="Gene3D" id="1.20.120.330">
    <property type="entry name" value="Nucleotidyltransferases domain 2"/>
    <property type="match status" value="1"/>
</dbReference>
<dbReference type="STRING" id="283909.R7TYR4"/>
<dbReference type="OMA" id="EVMNAFW"/>
<accession>R7TYR4</accession>
<dbReference type="HOGENOM" id="CLU_000100_0_0_1"/>
<evidence type="ECO:0000259" key="3">
    <source>
        <dbReference type="SMART" id="SM00748"/>
    </source>
</evidence>
<dbReference type="InterPro" id="IPR007842">
    <property type="entry name" value="HEPN_dom"/>
</dbReference>
<reference evidence="4 6" key="2">
    <citation type="journal article" date="2013" name="Nature">
        <title>Insights into bilaterian evolution from three spiralian genomes.</title>
        <authorList>
            <person name="Simakov O."/>
            <person name="Marletaz F."/>
            <person name="Cho S.J."/>
            <person name="Edsinger-Gonzales E."/>
            <person name="Havlak P."/>
            <person name="Hellsten U."/>
            <person name="Kuo D.H."/>
            <person name="Larsson T."/>
            <person name="Lv J."/>
            <person name="Arendt D."/>
            <person name="Savage R."/>
            <person name="Osoegawa K."/>
            <person name="de Jong P."/>
            <person name="Grimwood J."/>
            <person name="Chapman J.A."/>
            <person name="Shapiro H."/>
            <person name="Aerts A."/>
            <person name="Otillar R.P."/>
            <person name="Terry A.Y."/>
            <person name="Boore J.L."/>
            <person name="Grigoriev I.V."/>
            <person name="Lindberg D.R."/>
            <person name="Seaver E.C."/>
            <person name="Weisblat D.A."/>
            <person name="Putnam N.H."/>
            <person name="Rokhsar D.S."/>
        </authorList>
    </citation>
    <scope>NUCLEOTIDE SEQUENCE</scope>
    <source>
        <strain evidence="4 6">I ESC-2004</strain>
    </source>
</reference>
<dbReference type="InterPro" id="IPR058210">
    <property type="entry name" value="SACS/Nov_dom"/>
</dbReference>
<feature type="coiled-coil region" evidence="1">
    <location>
        <begin position="4432"/>
        <end position="4459"/>
    </location>
</feature>
<reference evidence="6" key="1">
    <citation type="submission" date="2012-12" db="EMBL/GenBank/DDBJ databases">
        <authorList>
            <person name="Hellsten U."/>
            <person name="Grimwood J."/>
            <person name="Chapman J.A."/>
            <person name="Shapiro H."/>
            <person name="Aerts A."/>
            <person name="Otillar R.P."/>
            <person name="Terry A.Y."/>
            <person name="Boore J.L."/>
            <person name="Simakov O."/>
            <person name="Marletaz F."/>
            <person name="Cho S.-J."/>
            <person name="Edsinger-Gonzales E."/>
            <person name="Havlak P."/>
            <person name="Kuo D.-H."/>
            <person name="Larsson T."/>
            <person name="Lv J."/>
            <person name="Arendt D."/>
            <person name="Savage R."/>
            <person name="Osoegawa K."/>
            <person name="de Jong P."/>
            <person name="Lindberg D.R."/>
            <person name="Seaver E.C."/>
            <person name="Weisblat D.A."/>
            <person name="Putnam N.H."/>
            <person name="Grigoriev I.V."/>
            <person name="Rokhsar D.S."/>
        </authorList>
    </citation>
    <scope>NUCLEOTIDE SEQUENCE</scope>
    <source>
        <strain evidence="6">I ESC-2004</strain>
    </source>
</reference>
<feature type="compositionally biased region" description="Low complexity" evidence="2">
    <location>
        <begin position="4237"/>
        <end position="4247"/>
    </location>
</feature>
<evidence type="ECO:0000256" key="2">
    <source>
        <dbReference type="SAM" id="MobiDB-lite"/>
    </source>
</evidence>